<keyword evidence="6 9" id="KW-1133">Transmembrane helix</keyword>
<feature type="transmembrane region" description="Helical" evidence="9">
    <location>
        <begin position="287"/>
        <end position="313"/>
    </location>
</feature>
<keyword evidence="2" id="KW-1003">Cell membrane</keyword>
<dbReference type="GO" id="GO:0006825">
    <property type="term" value="P:copper ion transport"/>
    <property type="evidence" value="ECO:0007669"/>
    <property type="project" value="InterPro"/>
</dbReference>
<accession>A0A542E2X8</accession>
<sequence>MHRRARALAVLLLAVLVALVAPAPTASAHAYLDASNPADGSVLEAAPTRLALTFDEGVVPSATTITLVASDGSRRTLGPVTADATSDDAPASLSVPLPALSRGAYQVAWSTVSADDLHPTGGTFGFGVGVSVAAVGWTETAPSPLEGVLRALLLVGLLLAVGAPFASDLVRRRLPSDPEAAHPVARTAGSAAALAALAGLALLVDELVAGSGGASAVLLSRYGAWWGLRELALLTAAAVLLPGRSAHPRPAGTWRAPAGSVAGLVAALATAVLGHSGSGATGSPARVALATLHVLSAAAWLGTLALLVVLLAVRRPGRRAARHLLRGLAPVAVAGATGMAVTGIALASGVVGSLDALLLTDYGRLLLAKVAVVGLLLAAGLVNHRRLRARGTDPGRLVRAEVVGGLVVLVLTGLLTSGQPATERQLQLDPAATASMLVTRQVGDLQEELTLRPNLPGRNLAVVRVADTRRPSPGPVTTVSVGVTDAAGRVVLVRATPLGDGRWSAPVDVAQWGQADVRVVVARRGVAAPTTADLGWTVAAPPGTPAPAVSRTPLGGPLTWAAWGMALLALAGAAVLGRRVVRRQEAERRLAARAATVGLPTP</sequence>
<reference evidence="13 14" key="1">
    <citation type="submission" date="2019-06" db="EMBL/GenBank/DDBJ databases">
        <title>Sequencing the genomes of 1000 actinobacteria strains.</title>
        <authorList>
            <person name="Klenk H.-P."/>
        </authorList>
    </citation>
    <scope>NUCLEOTIDE SEQUENCE [LARGE SCALE GENOMIC DNA]</scope>
    <source>
        <strain evidence="13 14">DSM 18607</strain>
    </source>
</reference>
<gene>
    <name evidence="13" type="ORF">FB458_2796</name>
</gene>
<dbReference type="Pfam" id="PF05425">
    <property type="entry name" value="CopD"/>
    <property type="match status" value="1"/>
</dbReference>
<feature type="domain" description="Copper resistance protein D" evidence="12">
    <location>
        <begin position="324"/>
        <end position="415"/>
    </location>
</feature>
<dbReference type="GO" id="GO:0046688">
    <property type="term" value="P:response to copper ion"/>
    <property type="evidence" value="ECO:0007669"/>
    <property type="project" value="InterPro"/>
</dbReference>
<dbReference type="SUPFAM" id="SSF81296">
    <property type="entry name" value="E set domains"/>
    <property type="match status" value="1"/>
</dbReference>
<evidence type="ECO:0000256" key="7">
    <source>
        <dbReference type="ARBA" id="ARBA00023008"/>
    </source>
</evidence>
<comment type="caution">
    <text evidence="13">The sequence shown here is derived from an EMBL/GenBank/DDBJ whole genome shotgun (WGS) entry which is preliminary data.</text>
</comment>
<feature type="transmembrane region" description="Helical" evidence="9">
    <location>
        <begin position="224"/>
        <end position="242"/>
    </location>
</feature>
<evidence type="ECO:0000256" key="4">
    <source>
        <dbReference type="ARBA" id="ARBA00022723"/>
    </source>
</evidence>
<dbReference type="GO" id="GO:0005507">
    <property type="term" value="F:copper ion binding"/>
    <property type="evidence" value="ECO:0007669"/>
    <property type="project" value="InterPro"/>
</dbReference>
<feature type="signal peptide" evidence="10">
    <location>
        <begin position="1"/>
        <end position="28"/>
    </location>
</feature>
<keyword evidence="8 9" id="KW-0472">Membrane</keyword>
<dbReference type="Pfam" id="PF04234">
    <property type="entry name" value="CopC"/>
    <property type="match status" value="1"/>
</dbReference>
<feature type="transmembrane region" description="Helical" evidence="9">
    <location>
        <begin position="325"/>
        <end position="350"/>
    </location>
</feature>
<organism evidence="13 14">
    <name type="scientific">Lapillicoccus jejuensis</name>
    <dbReference type="NCBI Taxonomy" id="402171"/>
    <lineage>
        <taxon>Bacteria</taxon>
        <taxon>Bacillati</taxon>
        <taxon>Actinomycetota</taxon>
        <taxon>Actinomycetes</taxon>
        <taxon>Micrococcales</taxon>
        <taxon>Intrasporangiaceae</taxon>
        <taxon>Lapillicoccus</taxon>
    </lineage>
</organism>
<dbReference type="OrthoDB" id="5242236at2"/>
<evidence type="ECO:0000256" key="3">
    <source>
        <dbReference type="ARBA" id="ARBA00022692"/>
    </source>
</evidence>
<comment type="subcellular location">
    <subcellularLocation>
        <location evidence="1">Cell membrane</location>
        <topology evidence="1">Multi-pass membrane protein</topology>
    </subcellularLocation>
</comment>
<keyword evidence="14" id="KW-1185">Reference proteome</keyword>
<feature type="transmembrane region" description="Helical" evidence="9">
    <location>
        <begin position="402"/>
        <end position="421"/>
    </location>
</feature>
<dbReference type="AlphaFoldDB" id="A0A542E2X8"/>
<evidence type="ECO:0000259" key="11">
    <source>
        <dbReference type="Pfam" id="PF04234"/>
    </source>
</evidence>
<dbReference type="GO" id="GO:0042597">
    <property type="term" value="C:periplasmic space"/>
    <property type="evidence" value="ECO:0007669"/>
    <property type="project" value="InterPro"/>
</dbReference>
<evidence type="ECO:0000256" key="2">
    <source>
        <dbReference type="ARBA" id="ARBA00022475"/>
    </source>
</evidence>
<dbReference type="Proteomes" id="UP000317893">
    <property type="component" value="Unassembled WGS sequence"/>
</dbReference>
<keyword evidence="7" id="KW-0186">Copper</keyword>
<dbReference type="Gene3D" id="2.60.40.1220">
    <property type="match status" value="1"/>
</dbReference>
<feature type="chain" id="PRO_5021913888" evidence="10">
    <location>
        <begin position="29"/>
        <end position="602"/>
    </location>
</feature>
<dbReference type="InterPro" id="IPR007348">
    <property type="entry name" value="CopC_dom"/>
</dbReference>
<keyword evidence="5 10" id="KW-0732">Signal</keyword>
<dbReference type="InterPro" id="IPR008457">
    <property type="entry name" value="Cu-R_CopD_dom"/>
</dbReference>
<feature type="transmembrane region" description="Helical" evidence="9">
    <location>
        <begin position="147"/>
        <end position="166"/>
    </location>
</feature>
<proteinExistence type="predicted"/>
<keyword evidence="3 9" id="KW-0812">Transmembrane</keyword>
<evidence type="ECO:0000313" key="14">
    <source>
        <dbReference type="Proteomes" id="UP000317893"/>
    </source>
</evidence>
<feature type="transmembrane region" description="Helical" evidence="9">
    <location>
        <begin position="560"/>
        <end position="581"/>
    </location>
</feature>
<feature type="transmembrane region" description="Helical" evidence="9">
    <location>
        <begin position="254"/>
        <end position="275"/>
    </location>
</feature>
<evidence type="ECO:0000256" key="10">
    <source>
        <dbReference type="SAM" id="SignalP"/>
    </source>
</evidence>
<dbReference type="InterPro" id="IPR014756">
    <property type="entry name" value="Ig_E-set"/>
</dbReference>
<dbReference type="EMBL" id="VFMN01000001">
    <property type="protein sequence ID" value="TQJ09683.1"/>
    <property type="molecule type" value="Genomic_DNA"/>
</dbReference>
<dbReference type="GO" id="GO:0005886">
    <property type="term" value="C:plasma membrane"/>
    <property type="evidence" value="ECO:0007669"/>
    <property type="project" value="UniProtKB-SubCell"/>
</dbReference>
<evidence type="ECO:0000313" key="13">
    <source>
        <dbReference type="EMBL" id="TQJ09683.1"/>
    </source>
</evidence>
<dbReference type="PANTHER" id="PTHR34820">
    <property type="entry name" value="INNER MEMBRANE PROTEIN YEBZ"/>
    <property type="match status" value="1"/>
</dbReference>
<feature type="transmembrane region" description="Helical" evidence="9">
    <location>
        <begin position="187"/>
        <end position="204"/>
    </location>
</feature>
<dbReference type="RefSeq" id="WP_141849014.1">
    <property type="nucleotide sequence ID" value="NZ_BAAAPR010000009.1"/>
</dbReference>
<dbReference type="InterPro" id="IPR014755">
    <property type="entry name" value="Cu-Rt/internalin_Ig-like"/>
</dbReference>
<feature type="transmembrane region" description="Helical" evidence="9">
    <location>
        <begin position="362"/>
        <end position="382"/>
    </location>
</feature>
<keyword evidence="4" id="KW-0479">Metal-binding</keyword>
<name>A0A542E2X8_9MICO</name>
<dbReference type="InterPro" id="IPR032694">
    <property type="entry name" value="CopC/D"/>
</dbReference>
<evidence type="ECO:0000256" key="8">
    <source>
        <dbReference type="ARBA" id="ARBA00023136"/>
    </source>
</evidence>
<protein>
    <submittedName>
        <fullName evidence="13">Copper transport protein</fullName>
    </submittedName>
</protein>
<evidence type="ECO:0000256" key="9">
    <source>
        <dbReference type="SAM" id="Phobius"/>
    </source>
</evidence>
<evidence type="ECO:0000256" key="1">
    <source>
        <dbReference type="ARBA" id="ARBA00004651"/>
    </source>
</evidence>
<feature type="domain" description="CopC" evidence="11">
    <location>
        <begin position="29"/>
        <end position="128"/>
    </location>
</feature>
<evidence type="ECO:0000256" key="5">
    <source>
        <dbReference type="ARBA" id="ARBA00022729"/>
    </source>
</evidence>
<evidence type="ECO:0000259" key="12">
    <source>
        <dbReference type="Pfam" id="PF05425"/>
    </source>
</evidence>
<dbReference type="PANTHER" id="PTHR34820:SF4">
    <property type="entry name" value="INNER MEMBRANE PROTEIN YEBZ"/>
    <property type="match status" value="1"/>
</dbReference>
<evidence type="ECO:0000256" key="6">
    <source>
        <dbReference type="ARBA" id="ARBA00022989"/>
    </source>
</evidence>